<dbReference type="InterPro" id="IPR031165">
    <property type="entry name" value="GNAT_YJDJ"/>
</dbReference>
<dbReference type="PANTHER" id="PTHR31435">
    <property type="entry name" value="PROTEIN NATD1"/>
    <property type="match status" value="1"/>
</dbReference>
<dbReference type="Pfam" id="PF14542">
    <property type="entry name" value="Acetyltransf_CG"/>
    <property type="match status" value="1"/>
</dbReference>
<keyword evidence="2" id="KW-0012">Acyltransferase</keyword>
<dbReference type="InterPro" id="IPR045057">
    <property type="entry name" value="Gcn5-rel_NAT"/>
</dbReference>
<proteinExistence type="predicted"/>
<dbReference type="EMBL" id="JAULBC010000007">
    <property type="protein sequence ID" value="MEX6690003.1"/>
    <property type="molecule type" value="Genomic_DNA"/>
</dbReference>
<dbReference type="PANTHER" id="PTHR31435:SF9">
    <property type="entry name" value="PROTEIN NATD1"/>
    <property type="match status" value="1"/>
</dbReference>
<reference evidence="2 3" key="1">
    <citation type="submission" date="2023-07" db="EMBL/GenBank/DDBJ databases">
        <authorList>
            <person name="Lian W.-H."/>
        </authorList>
    </citation>
    <scope>NUCLEOTIDE SEQUENCE [LARGE SCALE GENOMIC DNA]</scope>
    <source>
        <strain evidence="2 3">SYSU DXS3180</strain>
    </source>
</reference>
<dbReference type="PROSITE" id="PS51729">
    <property type="entry name" value="GNAT_YJDJ"/>
    <property type="match status" value="1"/>
</dbReference>
<keyword evidence="2" id="KW-0808">Transferase</keyword>
<name>A0ABV3ZN60_9BACT</name>
<evidence type="ECO:0000313" key="2">
    <source>
        <dbReference type="EMBL" id="MEX6690003.1"/>
    </source>
</evidence>
<feature type="domain" description="N-acetyltransferase" evidence="1">
    <location>
        <begin position="5"/>
        <end position="90"/>
    </location>
</feature>
<dbReference type="RefSeq" id="WP_369331410.1">
    <property type="nucleotide sequence ID" value="NZ_JAULBC010000007.1"/>
</dbReference>
<comment type="caution">
    <text evidence="2">The sequence shown here is derived from an EMBL/GenBank/DDBJ whole genome shotgun (WGS) entry which is preliminary data.</text>
</comment>
<keyword evidence="3" id="KW-1185">Reference proteome</keyword>
<accession>A0ABV3ZN60</accession>
<gene>
    <name evidence="2" type="ORF">QTN47_21015</name>
</gene>
<sequence>MEPVVNNSSEQQFEIETDGSKAYLTYRFYKQSIAFMHTFVPEQLKGQGIASMLATAAFAHAKEMKKQVMVYCPFVASFIKKHPEYEAQLDPAYHNKRQPAADVFSKTKNANQ</sequence>
<protein>
    <submittedName>
        <fullName evidence="2">GNAT family N-acetyltransferase</fullName>
        <ecNumber evidence="2">2.3.1.-</ecNumber>
    </submittedName>
</protein>
<dbReference type="GO" id="GO:0016746">
    <property type="term" value="F:acyltransferase activity"/>
    <property type="evidence" value="ECO:0007669"/>
    <property type="project" value="UniProtKB-KW"/>
</dbReference>
<evidence type="ECO:0000259" key="1">
    <source>
        <dbReference type="PROSITE" id="PS51729"/>
    </source>
</evidence>
<dbReference type="EC" id="2.3.1.-" evidence="2"/>
<dbReference type="Gene3D" id="3.40.630.30">
    <property type="match status" value="1"/>
</dbReference>
<evidence type="ECO:0000313" key="3">
    <source>
        <dbReference type="Proteomes" id="UP001560573"/>
    </source>
</evidence>
<organism evidence="2 3">
    <name type="scientific">Danxiaibacter flavus</name>
    <dbReference type="NCBI Taxonomy" id="3049108"/>
    <lineage>
        <taxon>Bacteria</taxon>
        <taxon>Pseudomonadati</taxon>
        <taxon>Bacteroidota</taxon>
        <taxon>Chitinophagia</taxon>
        <taxon>Chitinophagales</taxon>
        <taxon>Chitinophagaceae</taxon>
        <taxon>Danxiaibacter</taxon>
    </lineage>
</organism>
<dbReference type="Proteomes" id="UP001560573">
    <property type="component" value="Unassembled WGS sequence"/>
</dbReference>
<dbReference type="InterPro" id="IPR016181">
    <property type="entry name" value="Acyl_CoA_acyltransferase"/>
</dbReference>
<dbReference type="SUPFAM" id="SSF55729">
    <property type="entry name" value="Acyl-CoA N-acyltransferases (Nat)"/>
    <property type="match status" value="1"/>
</dbReference>